<keyword evidence="3" id="KW-0813">Transport</keyword>
<keyword evidence="4" id="KW-1003">Cell membrane</keyword>
<comment type="caution">
    <text evidence="9">The sequence shown here is derived from an EMBL/GenBank/DDBJ whole genome shotgun (WGS) entry which is preliminary data.</text>
</comment>
<dbReference type="GO" id="GO:0016887">
    <property type="term" value="F:ATP hydrolysis activity"/>
    <property type="evidence" value="ECO:0007669"/>
    <property type="project" value="InterPro"/>
</dbReference>
<reference evidence="10" key="1">
    <citation type="submission" date="2019-04" db="EMBL/GenBank/DDBJ databases">
        <title>Nocardioides xinjiangensis sp. nov.</title>
        <authorList>
            <person name="Liu S."/>
        </authorList>
    </citation>
    <scope>NUCLEOTIDE SEQUENCE [LARGE SCALE GENOMIC DNA]</scope>
    <source>
        <strain evidence="10">18</strain>
    </source>
</reference>
<dbReference type="SUPFAM" id="SSF52540">
    <property type="entry name" value="P-loop containing nucleoside triphosphate hydrolases"/>
    <property type="match status" value="1"/>
</dbReference>
<dbReference type="PROSITE" id="PS00211">
    <property type="entry name" value="ABC_TRANSPORTER_1"/>
    <property type="match status" value="1"/>
</dbReference>
<dbReference type="InterPro" id="IPR027417">
    <property type="entry name" value="P-loop_NTPase"/>
</dbReference>
<proteinExistence type="inferred from homology"/>
<dbReference type="RefSeq" id="WP_136533677.1">
    <property type="nucleotide sequence ID" value="NZ_STGY01000024.1"/>
</dbReference>
<organism evidence="9 10">
    <name type="scientific">Glycomyces buryatensis</name>
    <dbReference type="NCBI Taxonomy" id="2570927"/>
    <lineage>
        <taxon>Bacteria</taxon>
        <taxon>Bacillati</taxon>
        <taxon>Actinomycetota</taxon>
        <taxon>Actinomycetes</taxon>
        <taxon>Glycomycetales</taxon>
        <taxon>Glycomycetaceae</taxon>
        <taxon>Glycomyces</taxon>
    </lineage>
</organism>
<evidence type="ECO:0000256" key="4">
    <source>
        <dbReference type="ARBA" id="ARBA00022475"/>
    </source>
</evidence>
<keyword evidence="10" id="KW-1185">Reference proteome</keyword>
<dbReference type="PANTHER" id="PTHR43297">
    <property type="entry name" value="OLIGOPEPTIDE TRANSPORT ATP-BINDING PROTEIN APPD"/>
    <property type="match status" value="1"/>
</dbReference>
<evidence type="ECO:0000256" key="6">
    <source>
        <dbReference type="ARBA" id="ARBA00022840"/>
    </source>
</evidence>
<keyword evidence="7" id="KW-0472">Membrane</keyword>
<dbReference type="PANTHER" id="PTHR43297:SF2">
    <property type="entry name" value="DIPEPTIDE TRANSPORT ATP-BINDING PROTEIN DPPD"/>
    <property type="match status" value="1"/>
</dbReference>
<evidence type="ECO:0000256" key="1">
    <source>
        <dbReference type="ARBA" id="ARBA00004202"/>
    </source>
</evidence>
<comment type="similarity">
    <text evidence="2">Belongs to the ABC transporter superfamily.</text>
</comment>
<dbReference type="Proteomes" id="UP000308760">
    <property type="component" value="Unassembled WGS sequence"/>
</dbReference>
<dbReference type="PROSITE" id="PS50893">
    <property type="entry name" value="ABC_TRANSPORTER_2"/>
    <property type="match status" value="1"/>
</dbReference>
<dbReference type="CDD" id="cd03257">
    <property type="entry name" value="ABC_NikE_OppD_transporters"/>
    <property type="match status" value="1"/>
</dbReference>
<sequence>MSETPRDTENLLRVRDLTVGFHTAAGQVDVVKQLDFDLARGGALGIVGESGSGKSMTSLAIMGLLPKGASRSGSIEFDGTELTTLPERAMRSIRGDRIAMIFQDPLSSLNPYYTVGTQIAEAYRSHRSGVTRRQARKVAIEAMERVHIRDAARRVDHYPHQFSGGMRQRVMIAMTLSMEPELIIADEPTTALDVTVQAQILDLLAEIRSDTGAGLILITHDLAVVSQVTDHLVVMRDGDLVEQGAAEQIFTDPQRDYTRMLLDAVPRIDDEIGLLRTLTAPTAEEES</sequence>
<dbReference type="InterPro" id="IPR003439">
    <property type="entry name" value="ABC_transporter-like_ATP-bd"/>
</dbReference>
<keyword evidence="6 9" id="KW-0067">ATP-binding</keyword>
<dbReference type="InterPro" id="IPR050388">
    <property type="entry name" value="ABC_Ni/Peptide_Import"/>
</dbReference>
<dbReference type="Pfam" id="PF00005">
    <property type="entry name" value="ABC_tran"/>
    <property type="match status" value="1"/>
</dbReference>
<dbReference type="InterPro" id="IPR013563">
    <property type="entry name" value="Oligopep_ABC_C"/>
</dbReference>
<dbReference type="OrthoDB" id="8481147at2"/>
<protein>
    <submittedName>
        <fullName evidence="9">ABC transporter ATP-binding protein</fullName>
    </submittedName>
</protein>
<dbReference type="SMART" id="SM00382">
    <property type="entry name" value="AAA"/>
    <property type="match status" value="1"/>
</dbReference>
<evidence type="ECO:0000259" key="8">
    <source>
        <dbReference type="PROSITE" id="PS50893"/>
    </source>
</evidence>
<keyword evidence="5" id="KW-0547">Nucleotide-binding</keyword>
<dbReference type="Gene3D" id="3.40.50.300">
    <property type="entry name" value="P-loop containing nucleotide triphosphate hydrolases"/>
    <property type="match status" value="1"/>
</dbReference>
<dbReference type="GO" id="GO:0005886">
    <property type="term" value="C:plasma membrane"/>
    <property type="evidence" value="ECO:0007669"/>
    <property type="project" value="UniProtKB-SubCell"/>
</dbReference>
<dbReference type="GO" id="GO:0005524">
    <property type="term" value="F:ATP binding"/>
    <property type="evidence" value="ECO:0007669"/>
    <property type="project" value="UniProtKB-KW"/>
</dbReference>
<dbReference type="Pfam" id="PF08352">
    <property type="entry name" value="oligo_HPY"/>
    <property type="match status" value="1"/>
</dbReference>
<feature type="domain" description="ABC transporter" evidence="8">
    <location>
        <begin position="12"/>
        <end position="262"/>
    </location>
</feature>
<evidence type="ECO:0000256" key="7">
    <source>
        <dbReference type="ARBA" id="ARBA00023136"/>
    </source>
</evidence>
<comment type="subcellular location">
    <subcellularLocation>
        <location evidence="1">Cell membrane</location>
        <topology evidence="1">Peripheral membrane protein</topology>
    </subcellularLocation>
</comment>
<dbReference type="GO" id="GO:0015833">
    <property type="term" value="P:peptide transport"/>
    <property type="evidence" value="ECO:0007669"/>
    <property type="project" value="InterPro"/>
</dbReference>
<dbReference type="FunFam" id="3.40.50.300:FF:000016">
    <property type="entry name" value="Oligopeptide ABC transporter ATP-binding component"/>
    <property type="match status" value="1"/>
</dbReference>
<accession>A0A4S8QD55</accession>
<dbReference type="AlphaFoldDB" id="A0A4S8QD55"/>
<dbReference type="EMBL" id="STGY01000024">
    <property type="protein sequence ID" value="THV42463.1"/>
    <property type="molecule type" value="Genomic_DNA"/>
</dbReference>
<name>A0A4S8QD55_9ACTN</name>
<evidence type="ECO:0000256" key="5">
    <source>
        <dbReference type="ARBA" id="ARBA00022741"/>
    </source>
</evidence>
<evidence type="ECO:0000313" key="9">
    <source>
        <dbReference type="EMBL" id="THV42463.1"/>
    </source>
</evidence>
<evidence type="ECO:0000313" key="10">
    <source>
        <dbReference type="Proteomes" id="UP000308760"/>
    </source>
</evidence>
<evidence type="ECO:0000256" key="3">
    <source>
        <dbReference type="ARBA" id="ARBA00022448"/>
    </source>
</evidence>
<gene>
    <name evidence="9" type="ORF">FAB82_06200</name>
</gene>
<dbReference type="InterPro" id="IPR017871">
    <property type="entry name" value="ABC_transporter-like_CS"/>
</dbReference>
<dbReference type="InterPro" id="IPR003593">
    <property type="entry name" value="AAA+_ATPase"/>
</dbReference>
<reference evidence="9 10" key="2">
    <citation type="submission" date="2019-05" db="EMBL/GenBank/DDBJ databases">
        <title>Glycomyces buryatensis sp. nov.</title>
        <authorList>
            <person name="Nikitina E."/>
        </authorList>
    </citation>
    <scope>NUCLEOTIDE SEQUENCE [LARGE SCALE GENOMIC DNA]</scope>
    <source>
        <strain evidence="9 10">18</strain>
    </source>
</reference>
<evidence type="ECO:0000256" key="2">
    <source>
        <dbReference type="ARBA" id="ARBA00005417"/>
    </source>
</evidence>